<dbReference type="Proteomes" id="UP001140091">
    <property type="component" value="Unassembled WGS sequence"/>
</dbReference>
<comment type="caution">
    <text evidence="1">The sequence shown here is derived from an EMBL/GenBank/DDBJ whole genome shotgun (WGS) entry which is preliminary data.</text>
</comment>
<keyword evidence="2" id="KW-1185">Reference proteome</keyword>
<protein>
    <submittedName>
        <fullName evidence="1">Uncharacterized protein</fullName>
    </submittedName>
</protein>
<gene>
    <name evidence="1" type="ORF">H1R20_g3103</name>
</gene>
<feature type="non-terminal residue" evidence="1">
    <location>
        <position position="1"/>
    </location>
</feature>
<reference evidence="1" key="1">
    <citation type="submission" date="2022-06" db="EMBL/GenBank/DDBJ databases">
        <title>Genome Sequence of Candolleomyces eurysporus.</title>
        <authorList>
            <person name="Buettner E."/>
        </authorList>
    </citation>
    <scope>NUCLEOTIDE SEQUENCE</scope>
    <source>
        <strain evidence="1">VTCC 930004</strain>
    </source>
</reference>
<evidence type="ECO:0000313" key="1">
    <source>
        <dbReference type="EMBL" id="KAJ2933991.1"/>
    </source>
</evidence>
<accession>A0A9W8JFR6</accession>
<sequence length="420" mass="46149">MSDAINLSELAEYLRGVCEAYSQTFHDLPRSQLSAHVSGTAQATFQNAHICSLTATDVDVDLEMIDKLCDGELKLDRLSIELRGWATKAAMDVKNAFCRELFDGTEESLKGALMELAPAFIALTRLAWLRAWLAAVDGEGAGEMLMDPPGFRLSSARFRTGGGGYAPDGLIDEVRVIGGNRLQMEKTNTIMIELKGVKSMRAVAQKIFTQVQEGNALHHEVWYSNLPTAPTMSPTTTSVKSSSRLWIHQEGCTLLSGRKATSALALLLQSTDYAITRKSLQVDGYSSCVLTDLHSTWLELGAEQATSATAAEPQESECILQIFIHRVQPLAPEGYIDLFASFFRLTDISLNRSIHANDAALGISWGLHPPPPPRYDTNCWAQPVGNHLQTSEYGSPQITNLGFSQRIYCASETFVVRCQW</sequence>
<dbReference type="AlphaFoldDB" id="A0A9W8JFR6"/>
<proteinExistence type="predicted"/>
<name>A0A9W8JFR6_9AGAR</name>
<dbReference type="EMBL" id="JANBPK010000729">
    <property type="protein sequence ID" value="KAJ2933991.1"/>
    <property type="molecule type" value="Genomic_DNA"/>
</dbReference>
<organism evidence="1 2">
    <name type="scientific">Candolleomyces eurysporus</name>
    <dbReference type="NCBI Taxonomy" id="2828524"/>
    <lineage>
        <taxon>Eukaryota</taxon>
        <taxon>Fungi</taxon>
        <taxon>Dikarya</taxon>
        <taxon>Basidiomycota</taxon>
        <taxon>Agaricomycotina</taxon>
        <taxon>Agaricomycetes</taxon>
        <taxon>Agaricomycetidae</taxon>
        <taxon>Agaricales</taxon>
        <taxon>Agaricineae</taxon>
        <taxon>Psathyrellaceae</taxon>
        <taxon>Candolleomyces</taxon>
    </lineage>
</organism>
<evidence type="ECO:0000313" key="2">
    <source>
        <dbReference type="Proteomes" id="UP001140091"/>
    </source>
</evidence>